<reference evidence="3" key="1">
    <citation type="journal article" date="2014" name="Front. Microbiol.">
        <title>High frequency of phylogenetically diverse reductive dehalogenase-homologous genes in deep subseafloor sedimentary metagenomes.</title>
        <authorList>
            <person name="Kawai M."/>
            <person name="Futagami T."/>
            <person name="Toyoda A."/>
            <person name="Takaki Y."/>
            <person name="Nishi S."/>
            <person name="Hori S."/>
            <person name="Arai W."/>
            <person name="Tsubouchi T."/>
            <person name="Morono Y."/>
            <person name="Uchiyama I."/>
            <person name="Ito T."/>
            <person name="Fujiyama A."/>
            <person name="Inagaki F."/>
            <person name="Takami H."/>
        </authorList>
    </citation>
    <scope>NUCLEOTIDE SEQUENCE</scope>
    <source>
        <strain evidence="3">Expedition CK06-06</strain>
    </source>
</reference>
<feature type="transmembrane region" description="Helical" evidence="1">
    <location>
        <begin position="71"/>
        <end position="89"/>
    </location>
</feature>
<sequence>LIKKEVPKILVNLSFIAGFISAVGNFMIGLFPGDGSQDLHNFVAMFFFLGGLAYCILYGISEWTAKGISKLQALSGFVVAFSFIVFIYFTSINFFNHELALELSHFSEWILFTLLMFWIIGHEFSIIKDRRVA</sequence>
<gene>
    <name evidence="3" type="ORF">S03H2_67499</name>
</gene>
<evidence type="ECO:0000259" key="2">
    <source>
        <dbReference type="Pfam" id="PF10277"/>
    </source>
</evidence>
<dbReference type="Pfam" id="PF10277">
    <property type="entry name" value="Frag1"/>
    <property type="match status" value="1"/>
</dbReference>
<feature type="transmembrane region" description="Helical" evidence="1">
    <location>
        <begin position="109"/>
        <end position="127"/>
    </location>
</feature>
<feature type="transmembrane region" description="Helical" evidence="1">
    <location>
        <begin position="9"/>
        <end position="33"/>
    </location>
</feature>
<keyword evidence="1" id="KW-0472">Membrane</keyword>
<name>X1J562_9ZZZZ</name>
<evidence type="ECO:0000256" key="1">
    <source>
        <dbReference type="SAM" id="Phobius"/>
    </source>
</evidence>
<proteinExistence type="predicted"/>
<comment type="caution">
    <text evidence="3">The sequence shown here is derived from an EMBL/GenBank/DDBJ whole genome shotgun (WGS) entry which is preliminary data.</text>
</comment>
<dbReference type="InterPro" id="IPR019402">
    <property type="entry name" value="CWH43_N"/>
</dbReference>
<dbReference type="AlphaFoldDB" id="X1J562"/>
<dbReference type="EMBL" id="BARU01044207">
    <property type="protein sequence ID" value="GAH76640.1"/>
    <property type="molecule type" value="Genomic_DNA"/>
</dbReference>
<feature type="domain" description="CWH43-like N-terminal" evidence="2">
    <location>
        <begin position="9"/>
        <end position="119"/>
    </location>
</feature>
<accession>X1J562</accession>
<keyword evidence="1" id="KW-0812">Transmembrane</keyword>
<feature type="non-terminal residue" evidence="3">
    <location>
        <position position="1"/>
    </location>
</feature>
<feature type="transmembrane region" description="Helical" evidence="1">
    <location>
        <begin position="39"/>
        <end position="59"/>
    </location>
</feature>
<keyword evidence="1" id="KW-1133">Transmembrane helix</keyword>
<evidence type="ECO:0000313" key="3">
    <source>
        <dbReference type="EMBL" id="GAH76640.1"/>
    </source>
</evidence>
<protein>
    <recommendedName>
        <fullName evidence="2">CWH43-like N-terminal domain-containing protein</fullName>
    </recommendedName>
</protein>
<organism evidence="3">
    <name type="scientific">marine sediment metagenome</name>
    <dbReference type="NCBI Taxonomy" id="412755"/>
    <lineage>
        <taxon>unclassified sequences</taxon>
        <taxon>metagenomes</taxon>
        <taxon>ecological metagenomes</taxon>
    </lineage>
</organism>